<protein>
    <submittedName>
        <fullName evidence="11">Uncharacterized membrane protein YfbV (UPF0208 family)</fullName>
    </submittedName>
</protein>
<reference evidence="11 12" key="1">
    <citation type="submission" date="2020-02" db="EMBL/GenBank/DDBJ databases">
        <title>Sequencing the genomes of 1000 actinobacteria strains.</title>
        <authorList>
            <person name="Klenk H.-P."/>
        </authorList>
    </citation>
    <scope>NUCLEOTIDE SEQUENCE [LARGE SCALE GENOMIC DNA]</scope>
    <source>
        <strain evidence="11 12">DSM 19609</strain>
    </source>
</reference>
<comment type="subcellular location">
    <subcellularLocation>
        <location evidence="1">Endoplasmic reticulum membrane</location>
        <topology evidence="1">Multi-pass membrane protein</topology>
    </subcellularLocation>
</comment>
<proteinExistence type="predicted"/>
<keyword evidence="12" id="KW-1185">Reference proteome</keyword>
<dbReference type="PANTHER" id="PTHR12468:SF2">
    <property type="entry name" value="GPI MANNOSYLTRANSFERASE 2"/>
    <property type="match status" value="1"/>
</dbReference>
<comment type="pathway">
    <text evidence="2">Glycolipid biosynthesis; glycosylphosphatidylinositol-anchor biosynthesis.</text>
</comment>
<feature type="transmembrane region" description="Helical" evidence="10">
    <location>
        <begin position="309"/>
        <end position="326"/>
    </location>
</feature>
<evidence type="ECO:0000256" key="6">
    <source>
        <dbReference type="ARBA" id="ARBA00022692"/>
    </source>
</evidence>
<keyword evidence="4" id="KW-0328">Glycosyltransferase</keyword>
<dbReference type="Proteomes" id="UP000749311">
    <property type="component" value="Unassembled WGS sequence"/>
</dbReference>
<dbReference type="RefSeq" id="WP_167169895.1">
    <property type="nucleotide sequence ID" value="NZ_BAAAOO010000006.1"/>
</dbReference>
<evidence type="ECO:0000256" key="8">
    <source>
        <dbReference type="ARBA" id="ARBA00022989"/>
    </source>
</evidence>
<evidence type="ECO:0000256" key="4">
    <source>
        <dbReference type="ARBA" id="ARBA00022676"/>
    </source>
</evidence>
<evidence type="ECO:0000256" key="10">
    <source>
        <dbReference type="SAM" id="Phobius"/>
    </source>
</evidence>
<evidence type="ECO:0000256" key="2">
    <source>
        <dbReference type="ARBA" id="ARBA00004687"/>
    </source>
</evidence>
<name>A0ABX0SLE1_9ACTN</name>
<keyword evidence="9 10" id="KW-0472">Membrane</keyword>
<keyword evidence="8 10" id="KW-1133">Transmembrane helix</keyword>
<gene>
    <name evidence="11" type="ORF">FB473_002825</name>
</gene>
<feature type="transmembrane region" description="Helical" evidence="10">
    <location>
        <begin position="338"/>
        <end position="356"/>
    </location>
</feature>
<evidence type="ECO:0000256" key="3">
    <source>
        <dbReference type="ARBA" id="ARBA00022502"/>
    </source>
</evidence>
<organism evidence="11 12">
    <name type="scientific">Brooklawnia cerclae</name>
    <dbReference type="NCBI Taxonomy" id="349934"/>
    <lineage>
        <taxon>Bacteria</taxon>
        <taxon>Bacillati</taxon>
        <taxon>Actinomycetota</taxon>
        <taxon>Actinomycetes</taxon>
        <taxon>Propionibacteriales</taxon>
        <taxon>Propionibacteriaceae</taxon>
        <taxon>Brooklawnia</taxon>
    </lineage>
</organism>
<keyword evidence="5" id="KW-0808">Transferase</keyword>
<evidence type="ECO:0000256" key="5">
    <source>
        <dbReference type="ARBA" id="ARBA00022679"/>
    </source>
</evidence>
<accession>A0ABX0SLE1</accession>
<feature type="transmembrane region" description="Helical" evidence="10">
    <location>
        <begin position="80"/>
        <end position="103"/>
    </location>
</feature>
<feature type="transmembrane region" description="Helical" evidence="10">
    <location>
        <begin position="12"/>
        <end position="30"/>
    </location>
</feature>
<evidence type="ECO:0000256" key="9">
    <source>
        <dbReference type="ARBA" id="ARBA00023136"/>
    </source>
</evidence>
<evidence type="ECO:0000256" key="7">
    <source>
        <dbReference type="ARBA" id="ARBA00022824"/>
    </source>
</evidence>
<evidence type="ECO:0000313" key="12">
    <source>
        <dbReference type="Proteomes" id="UP000749311"/>
    </source>
</evidence>
<sequence length="365" mass="40397">MSATATRDARPVVVAWLVTRALLLAVAWWITRTTGTTFTQVLSNWDVQHYLTIAQSGYRDPLDVAFFPGLPMVMRAIDLVGVPMVIGATVLAQIGSGLAAWAIHRMYGPGAAVVWLLLPMTVFTAVPYTEPLFCAAAFWAWERAQARSWGPAIALACVACSLRISGLFLVFSLGVLVLTQAGRSFRRRLVDCLWLVFPMAVLGAYVFFLHSLSGRWDTWYTAQGSGWQRHLSWPWDAFSATWPLTADSAWPGRAEVPIMFRFEIASVVIGYLGTLALAFRRRWGEAGWVGSNVVALSSSAWFMSVNRAVLLWFPLCPFIASAAQWRPHNPGARAAYRVGLGLLLAADLFVMAWWAWCFGTGRWAS</sequence>
<keyword evidence="3" id="KW-0337">GPI-anchor biosynthesis</keyword>
<feature type="transmembrane region" description="Helical" evidence="10">
    <location>
        <begin position="189"/>
        <end position="208"/>
    </location>
</feature>
<evidence type="ECO:0000256" key="1">
    <source>
        <dbReference type="ARBA" id="ARBA00004477"/>
    </source>
</evidence>
<feature type="transmembrane region" description="Helical" evidence="10">
    <location>
        <begin position="153"/>
        <end position="177"/>
    </location>
</feature>
<keyword evidence="7" id="KW-0256">Endoplasmic reticulum</keyword>
<keyword evidence="6 10" id="KW-0812">Transmembrane</keyword>
<dbReference type="PANTHER" id="PTHR12468">
    <property type="entry name" value="GPI MANNOSYLTRANSFERASE 2"/>
    <property type="match status" value="1"/>
</dbReference>
<feature type="transmembrane region" description="Helical" evidence="10">
    <location>
        <begin position="258"/>
        <end position="279"/>
    </location>
</feature>
<dbReference type="InterPro" id="IPR007315">
    <property type="entry name" value="PIG-V/Gpi18"/>
</dbReference>
<feature type="transmembrane region" description="Helical" evidence="10">
    <location>
        <begin position="115"/>
        <end position="141"/>
    </location>
</feature>
<comment type="caution">
    <text evidence="11">The sequence shown here is derived from an EMBL/GenBank/DDBJ whole genome shotgun (WGS) entry which is preliminary data.</text>
</comment>
<evidence type="ECO:0000313" key="11">
    <source>
        <dbReference type="EMBL" id="NIH58133.1"/>
    </source>
</evidence>
<dbReference type="EMBL" id="JAAMOZ010000002">
    <property type="protein sequence ID" value="NIH58133.1"/>
    <property type="molecule type" value="Genomic_DNA"/>
</dbReference>